<keyword evidence="3" id="KW-1185">Reference proteome</keyword>
<organism evidence="2 3">
    <name type="scientific">Mycena albidolilacea</name>
    <dbReference type="NCBI Taxonomy" id="1033008"/>
    <lineage>
        <taxon>Eukaryota</taxon>
        <taxon>Fungi</taxon>
        <taxon>Dikarya</taxon>
        <taxon>Basidiomycota</taxon>
        <taxon>Agaricomycotina</taxon>
        <taxon>Agaricomycetes</taxon>
        <taxon>Agaricomycetidae</taxon>
        <taxon>Agaricales</taxon>
        <taxon>Marasmiineae</taxon>
        <taxon>Mycenaceae</taxon>
        <taxon>Mycena</taxon>
    </lineage>
</organism>
<comment type="caution">
    <text evidence="2">The sequence shown here is derived from an EMBL/GenBank/DDBJ whole genome shotgun (WGS) entry which is preliminary data.</text>
</comment>
<accession>A0AAD7EF95</accession>
<proteinExistence type="predicted"/>
<evidence type="ECO:0000313" key="2">
    <source>
        <dbReference type="EMBL" id="KAJ7319146.1"/>
    </source>
</evidence>
<gene>
    <name evidence="2" type="ORF">DFH08DRAFT_819567</name>
</gene>
<evidence type="ECO:0000256" key="1">
    <source>
        <dbReference type="SAM" id="MobiDB-lite"/>
    </source>
</evidence>
<protein>
    <submittedName>
        <fullName evidence="2">Uncharacterized protein</fullName>
    </submittedName>
</protein>
<feature type="compositionally biased region" description="Polar residues" evidence="1">
    <location>
        <begin position="144"/>
        <end position="153"/>
    </location>
</feature>
<name>A0AAD7EF95_9AGAR</name>
<reference evidence="2" key="1">
    <citation type="submission" date="2023-03" db="EMBL/GenBank/DDBJ databases">
        <title>Massive genome expansion in bonnet fungi (Mycena s.s.) driven by repeated elements and novel gene families across ecological guilds.</title>
        <authorList>
            <consortium name="Lawrence Berkeley National Laboratory"/>
            <person name="Harder C.B."/>
            <person name="Miyauchi S."/>
            <person name="Viragh M."/>
            <person name="Kuo A."/>
            <person name="Thoen E."/>
            <person name="Andreopoulos B."/>
            <person name="Lu D."/>
            <person name="Skrede I."/>
            <person name="Drula E."/>
            <person name="Henrissat B."/>
            <person name="Morin E."/>
            <person name="Kohler A."/>
            <person name="Barry K."/>
            <person name="LaButti K."/>
            <person name="Morin E."/>
            <person name="Salamov A."/>
            <person name="Lipzen A."/>
            <person name="Mereny Z."/>
            <person name="Hegedus B."/>
            <person name="Baldrian P."/>
            <person name="Stursova M."/>
            <person name="Weitz H."/>
            <person name="Taylor A."/>
            <person name="Grigoriev I.V."/>
            <person name="Nagy L.G."/>
            <person name="Martin F."/>
            <person name="Kauserud H."/>
        </authorList>
    </citation>
    <scope>NUCLEOTIDE SEQUENCE</scope>
    <source>
        <strain evidence="2">CBHHK002</strain>
    </source>
</reference>
<evidence type="ECO:0000313" key="3">
    <source>
        <dbReference type="Proteomes" id="UP001218218"/>
    </source>
</evidence>
<feature type="region of interest" description="Disordered" evidence="1">
    <location>
        <begin position="1"/>
        <end position="68"/>
    </location>
</feature>
<sequence>MDSESSAGTAALQPLHSTCRPPPSPTTTHPGRTTPRKQSHAATPTVGPFTSMQLPVGPPQLEGAGPSSLAEWLATRPSPDTLPRRFAVLLQCDPPAYDGRTYHSIPRTPQRLEGCDEGIERDVYRESSPLSTSSGVLHLVGQQGAPSTSTQTQDFDEEMDDPPQSWTPDEDDKWGMGPPM</sequence>
<dbReference type="Proteomes" id="UP001218218">
    <property type="component" value="Unassembled WGS sequence"/>
</dbReference>
<dbReference type="AlphaFoldDB" id="A0AAD7EF95"/>
<dbReference type="EMBL" id="JARIHO010000055">
    <property type="protein sequence ID" value="KAJ7319146.1"/>
    <property type="molecule type" value="Genomic_DNA"/>
</dbReference>
<feature type="region of interest" description="Disordered" evidence="1">
    <location>
        <begin position="141"/>
        <end position="180"/>
    </location>
</feature>